<dbReference type="Proteomes" id="UP000184212">
    <property type="component" value="Unassembled WGS sequence"/>
</dbReference>
<dbReference type="EMBL" id="FQWQ01000004">
    <property type="protein sequence ID" value="SHH74861.1"/>
    <property type="molecule type" value="Genomic_DNA"/>
</dbReference>
<organism evidence="1 2">
    <name type="scientific">Chryseolinea serpens</name>
    <dbReference type="NCBI Taxonomy" id="947013"/>
    <lineage>
        <taxon>Bacteria</taxon>
        <taxon>Pseudomonadati</taxon>
        <taxon>Bacteroidota</taxon>
        <taxon>Cytophagia</taxon>
        <taxon>Cytophagales</taxon>
        <taxon>Fulvivirgaceae</taxon>
        <taxon>Chryseolinea</taxon>
    </lineage>
</organism>
<reference evidence="1 2" key="1">
    <citation type="submission" date="2016-11" db="EMBL/GenBank/DDBJ databases">
        <authorList>
            <person name="Jaros S."/>
            <person name="Januszkiewicz K."/>
            <person name="Wedrychowicz H."/>
        </authorList>
    </citation>
    <scope>NUCLEOTIDE SEQUENCE [LARGE SCALE GENOMIC DNA]</scope>
    <source>
        <strain evidence="1 2">DSM 24574</strain>
    </source>
</reference>
<protein>
    <recommendedName>
        <fullName evidence="3">DUF1573 domain-containing protein</fullName>
    </recommendedName>
</protein>
<dbReference type="RefSeq" id="WP_073140170.1">
    <property type="nucleotide sequence ID" value="NZ_FQWQ01000004.1"/>
</dbReference>
<dbReference type="Pfam" id="PF07610">
    <property type="entry name" value="DUF1573"/>
    <property type="match status" value="3"/>
</dbReference>
<evidence type="ECO:0000313" key="2">
    <source>
        <dbReference type="Proteomes" id="UP000184212"/>
    </source>
</evidence>
<dbReference type="STRING" id="947013.SAMN04488109_5121"/>
<sequence length="359" mass="39410">MRVSFAIFFMFLAVAASGQMVKLVQFREEIFDFGSVKEQGGDVTHEFLFTNATGRPIKILSVQASCGCTTPAWSKEPVAPGKTGFIQASFNPKGRPGYFNKSLTVTTDADSNPIILQIKGQVATEVGAPNSEFQASNGNWKLKSGSFNMGKVFVKDEFTVRDFPFVNGGTKDITYSGKYVGPAFIKVDVQPKTVAPGSKGNVKISYNGKMKGQYGFQSDNVEIFTDDDQNFTKSFSIYATLEDEFANLKPEDLAKAPQLRLQTTNLDFGRVQPNASTEREVQLFNAGKKELTIKSVQGNCTCITASAKKTTLKPGESSTIRISFNPMDRKGTQQKSVTIYSNDPQNPVQRVLFSAYVED</sequence>
<evidence type="ECO:0000313" key="1">
    <source>
        <dbReference type="EMBL" id="SHH74861.1"/>
    </source>
</evidence>
<dbReference type="PANTHER" id="PTHR37833">
    <property type="entry name" value="LIPOPROTEIN-RELATED"/>
    <property type="match status" value="1"/>
</dbReference>
<dbReference type="OrthoDB" id="1466304at2"/>
<evidence type="ECO:0008006" key="3">
    <source>
        <dbReference type="Google" id="ProtNLM"/>
    </source>
</evidence>
<dbReference type="Gene3D" id="2.60.40.10">
    <property type="entry name" value="Immunoglobulins"/>
    <property type="match status" value="3"/>
</dbReference>
<proteinExistence type="predicted"/>
<name>A0A1M5VI10_9BACT</name>
<dbReference type="InterPro" id="IPR011467">
    <property type="entry name" value="DUF1573"/>
</dbReference>
<dbReference type="PANTHER" id="PTHR37833:SF1">
    <property type="entry name" value="SIGNAL PEPTIDE PROTEIN"/>
    <property type="match status" value="1"/>
</dbReference>
<gene>
    <name evidence="1" type="ORF">SAMN04488109_5121</name>
</gene>
<dbReference type="AlphaFoldDB" id="A0A1M5VI10"/>
<keyword evidence="2" id="KW-1185">Reference proteome</keyword>
<accession>A0A1M5VI10</accession>
<dbReference type="InterPro" id="IPR013783">
    <property type="entry name" value="Ig-like_fold"/>
</dbReference>
<dbReference type="NCBIfam" id="NF012200">
    <property type="entry name" value="choice_anch_D"/>
    <property type="match status" value="1"/>
</dbReference>